<sequence>MVLEHVHITVSPVNVAAYLDAFEQARPQVQSQPGCHSCRLLPKLDAPGEFLLLIQWESKAHHTEGFRQSAEYAKWSRLLHPFYEVFPVVDYFELD</sequence>
<keyword evidence="2" id="KW-0560">Oxidoreductase</keyword>
<dbReference type="Gene3D" id="3.30.70.100">
    <property type="match status" value="1"/>
</dbReference>
<dbReference type="Proteomes" id="UP000321907">
    <property type="component" value="Unassembled WGS sequence"/>
</dbReference>
<dbReference type="RefSeq" id="WP_147931705.1">
    <property type="nucleotide sequence ID" value="NZ_VOXD01000025.1"/>
</dbReference>
<keyword evidence="2" id="KW-0503">Monooxygenase</keyword>
<dbReference type="InterPro" id="IPR007138">
    <property type="entry name" value="ABM_dom"/>
</dbReference>
<feature type="domain" description="ABM" evidence="1">
    <location>
        <begin position="2"/>
        <end position="92"/>
    </location>
</feature>
<dbReference type="PROSITE" id="PS51725">
    <property type="entry name" value="ABM"/>
    <property type="match status" value="1"/>
</dbReference>
<keyword evidence="3" id="KW-1185">Reference proteome</keyword>
<dbReference type="Pfam" id="PF03992">
    <property type="entry name" value="ABM"/>
    <property type="match status" value="1"/>
</dbReference>
<dbReference type="OrthoDB" id="9798157at2"/>
<gene>
    <name evidence="2" type="ORF">FUA23_15695</name>
</gene>
<evidence type="ECO:0000313" key="3">
    <source>
        <dbReference type="Proteomes" id="UP000321907"/>
    </source>
</evidence>
<dbReference type="EMBL" id="VOXD01000025">
    <property type="protein sequence ID" value="TXF88252.1"/>
    <property type="molecule type" value="Genomic_DNA"/>
</dbReference>
<comment type="caution">
    <text evidence="2">The sequence shown here is derived from an EMBL/GenBank/DDBJ whole genome shotgun (WGS) entry which is preliminary data.</text>
</comment>
<dbReference type="SUPFAM" id="SSF54909">
    <property type="entry name" value="Dimeric alpha+beta barrel"/>
    <property type="match status" value="1"/>
</dbReference>
<accession>A0A5C7FTS4</accession>
<evidence type="ECO:0000313" key="2">
    <source>
        <dbReference type="EMBL" id="TXF88252.1"/>
    </source>
</evidence>
<dbReference type="InterPro" id="IPR011008">
    <property type="entry name" value="Dimeric_a/b-barrel"/>
</dbReference>
<name>A0A5C7FTS4_9BACT</name>
<evidence type="ECO:0000259" key="1">
    <source>
        <dbReference type="PROSITE" id="PS51725"/>
    </source>
</evidence>
<protein>
    <submittedName>
        <fullName evidence="2">Antibiotic biosynthesis monooxygenase</fullName>
    </submittedName>
</protein>
<reference evidence="2 3" key="1">
    <citation type="submission" date="2019-08" db="EMBL/GenBank/DDBJ databases">
        <title>Lewinella sp. strain SSH13 Genome sequencing and assembly.</title>
        <authorList>
            <person name="Kim I."/>
        </authorList>
    </citation>
    <scope>NUCLEOTIDE SEQUENCE [LARGE SCALE GENOMIC DNA]</scope>
    <source>
        <strain evidence="2 3">SSH13</strain>
    </source>
</reference>
<dbReference type="GO" id="GO:0004497">
    <property type="term" value="F:monooxygenase activity"/>
    <property type="evidence" value="ECO:0007669"/>
    <property type="project" value="UniProtKB-KW"/>
</dbReference>
<proteinExistence type="predicted"/>
<dbReference type="AlphaFoldDB" id="A0A5C7FTS4"/>
<organism evidence="2 3">
    <name type="scientific">Neolewinella aurantiaca</name>
    <dbReference type="NCBI Taxonomy" id="2602767"/>
    <lineage>
        <taxon>Bacteria</taxon>
        <taxon>Pseudomonadati</taxon>
        <taxon>Bacteroidota</taxon>
        <taxon>Saprospiria</taxon>
        <taxon>Saprospirales</taxon>
        <taxon>Lewinellaceae</taxon>
        <taxon>Neolewinella</taxon>
    </lineage>
</organism>